<dbReference type="EMBL" id="WOWK01000102">
    <property type="protein sequence ID" value="KAF0318974.1"/>
    <property type="molecule type" value="Genomic_DNA"/>
</dbReference>
<dbReference type="OrthoDB" id="4840110at2759"/>
<proteinExistence type="predicted"/>
<dbReference type="AlphaFoldDB" id="A0A8H3W2V9"/>
<protein>
    <submittedName>
        <fullName evidence="2">Uncharacterized protein</fullName>
    </submittedName>
</protein>
<evidence type="ECO:0000313" key="3">
    <source>
        <dbReference type="Proteomes" id="UP000434172"/>
    </source>
</evidence>
<feature type="compositionally biased region" description="Polar residues" evidence="1">
    <location>
        <begin position="283"/>
        <end position="307"/>
    </location>
</feature>
<dbReference type="Proteomes" id="UP000434172">
    <property type="component" value="Unassembled WGS sequence"/>
</dbReference>
<organism evidence="2 3">
    <name type="scientific">Colletotrichum asianum</name>
    <dbReference type="NCBI Taxonomy" id="702518"/>
    <lineage>
        <taxon>Eukaryota</taxon>
        <taxon>Fungi</taxon>
        <taxon>Dikarya</taxon>
        <taxon>Ascomycota</taxon>
        <taxon>Pezizomycotina</taxon>
        <taxon>Sordariomycetes</taxon>
        <taxon>Hypocreomycetidae</taxon>
        <taxon>Glomerellales</taxon>
        <taxon>Glomerellaceae</taxon>
        <taxon>Colletotrichum</taxon>
        <taxon>Colletotrichum gloeosporioides species complex</taxon>
    </lineage>
</organism>
<reference evidence="2 3" key="1">
    <citation type="submission" date="2019-12" db="EMBL/GenBank/DDBJ databases">
        <title>A genome sequence resource for the geographically widespread anthracnose pathogen Colletotrichum asianum.</title>
        <authorList>
            <person name="Meng Y."/>
        </authorList>
    </citation>
    <scope>NUCLEOTIDE SEQUENCE [LARGE SCALE GENOMIC DNA]</scope>
    <source>
        <strain evidence="2 3">ICMP 18580</strain>
    </source>
</reference>
<evidence type="ECO:0000313" key="2">
    <source>
        <dbReference type="EMBL" id="KAF0318974.1"/>
    </source>
</evidence>
<feature type="region of interest" description="Disordered" evidence="1">
    <location>
        <begin position="239"/>
        <end position="322"/>
    </location>
</feature>
<sequence length="322" mass="37072">MNPARRQLVTRGLWRLPSTSTALRAIFVPAVQRYSSSPRKPGLNVPSKPYDENAPLEQHTISIFRRLNMRSPFQRGVWKEVPRNHSKNIDAQKYILCRYSLEHVVERFDMFKFQNSRHPTANVAVLEYQYEKMKRDRPLWPQFDGVYKFGRAGLVITARARLMKALRTSLFARGYDIYGRRLVAEEVAGQRKKGSGDLRGSILLKAQQPQEIRAKLTMKEIQEVVDYCVDFFIKQTQGAWPPERPPPSAATSRRASRREMQLPPPSLRGLPYQPWLKKEDMLTQGTDSKSSQPLSNVKQVQQESSASKARILPKKAARTLRP</sequence>
<name>A0A8H3W2V9_9PEZI</name>
<gene>
    <name evidence="2" type="ORF">GQ607_013783</name>
</gene>
<evidence type="ECO:0000256" key="1">
    <source>
        <dbReference type="SAM" id="MobiDB-lite"/>
    </source>
</evidence>
<feature type="compositionally biased region" description="Basic residues" evidence="1">
    <location>
        <begin position="311"/>
        <end position="322"/>
    </location>
</feature>
<accession>A0A8H3W2V9</accession>
<keyword evidence="3" id="KW-1185">Reference proteome</keyword>
<comment type="caution">
    <text evidence="2">The sequence shown here is derived from an EMBL/GenBank/DDBJ whole genome shotgun (WGS) entry which is preliminary data.</text>
</comment>